<dbReference type="Proteomes" id="UP000184207">
    <property type="component" value="Unassembled WGS sequence"/>
</dbReference>
<dbReference type="OrthoDB" id="41500at2"/>
<sequence length="421" mass="45706">MREKTLKRKLLLLITTLLMLFISVVGLPATDSTSQTTLKIPAKLGIQKIDIEKNIKVDGKNYPFTFLDGMLLADGTRKITIDNRTYTIQVKTMPDPVKADGSVEYYTFVLEGTATFYDPTVRELKTVAASKEMSISEKMYIGVIKDDFGNISDVAFVPPTLEKLDILDSQNPISNISGRKFLLSSKSPYRIISRTIIPENSALILENGVTLINSLNAELNIKGSLVTTGPATILGSGTLSVSGSGILYASVLGTELKVTSDRGALVFLDNSDILDMNLVMPNFVVIRNSSLRSAKINGAYAVYIIDSNITELEVKNCGNVIINNSSIGKMDLGMVSKVVAYSSGFSTLNISDLSVMALVSSKVNTVSTDRGGVIKAKNSEFGTIALQNYSIAYLYKSSSQTLSVENSKYYNLESKIGKVIK</sequence>
<keyword evidence="2" id="KW-1185">Reference proteome</keyword>
<dbReference type="EMBL" id="FRDJ01000016">
    <property type="protein sequence ID" value="SHN69218.1"/>
    <property type="molecule type" value="Genomic_DNA"/>
</dbReference>
<accession>A0A1M7TEX6</accession>
<name>A0A1M7TEX6_FERGO</name>
<evidence type="ECO:0000313" key="2">
    <source>
        <dbReference type="Proteomes" id="UP000184207"/>
    </source>
</evidence>
<evidence type="ECO:0000313" key="1">
    <source>
        <dbReference type="EMBL" id="SHN69218.1"/>
    </source>
</evidence>
<protein>
    <recommendedName>
        <fullName evidence="3">Right handed beta helix region</fullName>
    </recommendedName>
</protein>
<dbReference type="AlphaFoldDB" id="A0A1M7TEX6"/>
<proteinExistence type="predicted"/>
<dbReference type="STRING" id="1121883.SAMN02745226_01921"/>
<evidence type="ECO:0008006" key="3">
    <source>
        <dbReference type="Google" id="ProtNLM"/>
    </source>
</evidence>
<gene>
    <name evidence="1" type="ORF">SAMN02745226_01921</name>
</gene>
<dbReference type="RefSeq" id="WP_072760951.1">
    <property type="nucleotide sequence ID" value="NZ_FRDJ01000016.1"/>
</dbReference>
<organism evidence="1 2">
    <name type="scientific">Fervidobacterium gondwanense DSM 13020</name>
    <dbReference type="NCBI Taxonomy" id="1121883"/>
    <lineage>
        <taxon>Bacteria</taxon>
        <taxon>Thermotogati</taxon>
        <taxon>Thermotogota</taxon>
        <taxon>Thermotogae</taxon>
        <taxon>Thermotogales</taxon>
        <taxon>Fervidobacteriaceae</taxon>
        <taxon>Fervidobacterium</taxon>
    </lineage>
</organism>
<reference evidence="2" key="1">
    <citation type="submission" date="2016-12" db="EMBL/GenBank/DDBJ databases">
        <authorList>
            <person name="Varghese N."/>
            <person name="Submissions S."/>
        </authorList>
    </citation>
    <scope>NUCLEOTIDE SEQUENCE [LARGE SCALE GENOMIC DNA]</scope>
    <source>
        <strain evidence="2">DSM 13020</strain>
    </source>
</reference>